<protein>
    <recommendedName>
        <fullName evidence="3">CdiI immunity protein domain-containing protein</fullName>
    </recommendedName>
</protein>
<sequence>MTTMNFDQDCLRTAGLLHAPSLEQWLGDSWTSAEIRACYHTACRQVLHGRPLILLQSLADIDGYSRLYQAGDDYLFESIDCWDHYVNATEPLMHQIIAAMEALRS</sequence>
<accession>A0ABT3IIK1</accession>
<comment type="caution">
    <text evidence="1">The sequence shown here is derived from an EMBL/GenBank/DDBJ whole genome shotgun (WGS) entry which is preliminary data.</text>
</comment>
<evidence type="ECO:0008006" key="3">
    <source>
        <dbReference type="Google" id="ProtNLM"/>
    </source>
</evidence>
<dbReference type="EMBL" id="JAPDNS010000001">
    <property type="protein sequence ID" value="MCW3483579.1"/>
    <property type="molecule type" value="Genomic_DNA"/>
</dbReference>
<proteinExistence type="predicted"/>
<name>A0ABT3IIK1_9BACT</name>
<gene>
    <name evidence="1" type="ORF">OL497_06725</name>
</gene>
<dbReference type="RefSeq" id="WP_264729059.1">
    <property type="nucleotide sequence ID" value="NZ_JAPDNR010000001.1"/>
</dbReference>
<organism evidence="1 2">
    <name type="scientific">Chitinophaga nivalis</name>
    <dbReference type="NCBI Taxonomy" id="2991709"/>
    <lineage>
        <taxon>Bacteria</taxon>
        <taxon>Pseudomonadati</taxon>
        <taxon>Bacteroidota</taxon>
        <taxon>Chitinophagia</taxon>
        <taxon>Chitinophagales</taxon>
        <taxon>Chitinophagaceae</taxon>
        <taxon>Chitinophaga</taxon>
    </lineage>
</organism>
<evidence type="ECO:0000313" key="1">
    <source>
        <dbReference type="EMBL" id="MCW3483579.1"/>
    </source>
</evidence>
<dbReference type="Proteomes" id="UP001207742">
    <property type="component" value="Unassembled WGS sequence"/>
</dbReference>
<evidence type="ECO:0000313" key="2">
    <source>
        <dbReference type="Proteomes" id="UP001207742"/>
    </source>
</evidence>
<reference evidence="1 2" key="1">
    <citation type="submission" date="2022-10" db="EMBL/GenBank/DDBJ databases">
        <title>Chitinophaga nivalis PC15 sp. nov., isolated from Pyeongchang county, South Korea.</title>
        <authorList>
            <person name="Trinh H.N."/>
        </authorList>
    </citation>
    <scope>NUCLEOTIDE SEQUENCE [LARGE SCALE GENOMIC DNA]</scope>
    <source>
        <strain evidence="1 2">PC14</strain>
    </source>
</reference>
<keyword evidence="2" id="KW-1185">Reference proteome</keyword>